<dbReference type="CDD" id="cd17316">
    <property type="entry name" value="MFS_SV2_like"/>
    <property type="match status" value="1"/>
</dbReference>
<evidence type="ECO:0000256" key="2">
    <source>
        <dbReference type="ARBA" id="ARBA00008240"/>
    </source>
</evidence>
<dbReference type="GO" id="GO:0005886">
    <property type="term" value="C:plasma membrane"/>
    <property type="evidence" value="ECO:0007669"/>
    <property type="project" value="UniProtKB-SubCell"/>
</dbReference>
<keyword evidence="7 9" id="KW-1133">Transmembrane helix</keyword>
<evidence type="ECO:0000256" key="7">
    <source>
        <dbReference type="ARBA" id="ARBA00022989"/>
    </source>
</evidence>
<feature type="transmembrane region" description="Helical" evidence="9">
    <location>
        <begin position="115"/>
        <end position="138"/>
    </location>
</feature>
<evidence type="ECO:0000256" key="9">
    <source>
        <dbReference type="SAM" id="Phobius"/>
    </source>
</evidence>
<name>A0A2U9IWH9_9CREN</name>
<keyword evidence="3" id="KW-0813">Transport</keyword>
<feature type="transmembrane region" description="Helical" evidence="9">
    <location>
        <begin position="196"/>
        <end position="213"/>
    </location>
</feature>
<protein>
    <submittedName>
        <fullName evidence="11">MFS transporter</fullName>
    </submittedName>
</protein>
<feature type="domain" description="Major facilitator superfamily (MFS) profile" evidence="10">
    <location>
        <begin position="1"/>
        <end position="383"/>
    </location>
</feature>
<dbReference type="KEGG" id="mhk:DFR87_12820"/>
<reference evidence="11 12" key="1">
    <citation type="submission" date="2018-05" db="EMBL/GenBank/DDBJ databases">
        <title>Complete Genome Sequences of Extremely Thermoacidophilic, Metal-Mobilizing Type-Strain Members of the Archaeal Family Sulfolobaceae: Acidianus brierleyi DSM-1651T, Acidianus sulfidivorans DSM-18786T, Metallosphaera hakonensis DSM-7519T, and Metallosphaera prunae DSM-10039T.</title>
        <authorList>
            <person name="Counts J.A."/>
            <person name="Kelly R.M."/>
        </authorList>
    </citation>
    <scope>NUCLEOTIDE SEQUENCE [LARGE SCALE GENOMIC DNA]</scope>
    <source>
        <strain evidence="11 12">HO1-1</strain>
    </source>
</reference>
<keyword evidence="5 9" id="KW-0812">Transmembrane</keyword>
<evidence type="ECO:0000256" key="1">
    <source>
        <dbReference type="ARBA" id="ARBA00004651"/>
    </source>
</evidence>
<reference evidence="12" key="3">
    <citation type="submission" date="2020-03" db="EMBL/GenBank/DDBJ databases">
        <title>Sequencing and Assembly of Multiple Reported Metal-Biooxidizing Members of the Extremely Thermoacidophilic Archaeal Family Sulfolobaceae.</title>
        <authorList>
            <person name="Counts J.A."/>
            <person name="Kelly R.M."/>
        </authorList>
    </citation>
    <scope>NUCLEOTIDE SEQUENCE [LARGE SCALE GENOMIC DNA]</scope>
    <source>
        <strain evidence="12">HO1-1</strain>
    </source>
</reference>
<dbReference type="Gene3D" id="1.20.1250.20">
    <property type="entry name" value="MFS general substrate transporter like domains"/>
    <property type="match status" value="2"/>
</dbReference>
<reference evidence="12" key="2">
    <citation type="submission" date="2020-03" db="EMBL/GenBank/DDBJ databases">
        <title>Complete Genome Sequences of Extremely Thermoacidophilic, Metal-Mobilizing Type-Strain Members of the Archaeal Family Sulfolobaceae: Acidianus brierleyi DSM-1651T, Acidianus sulfidivorans DSM-18786T, Metallosphaera hakonensis DSM-7519T, and Metallosphaera prunae DSM-10039T.</title>
        <authorList>
            <person name="Counts J.A."/>
            <person name="Kelly R.M."/>
        </authorList>
    </citation>
    <scope>NUCLEOTIDE SEQUENCE [LARGE SCALE GENOMIC DNA]</scope>
    <source>
        <strain evidence="12">HO1-1</strain>
    </source>
</reference>
<comment type="similarity">
    <text evidence="2">Belongs to the major facilitator superfamily. Metabolite:H+ Symporter (MHS) family (TC 2.A.1.6) family.</text>
</comment>
<dbReference type="PROSITE" id="PS00217">
    <property type="entry name" value="SUGAR_TRANSPORT_2"/>
    <property type="match status" value="1"/>
</dbReference>
<organism evidence="11 12">
    <name type="scientific">Metallosphaera hakonensis JCM 8857 = DSM 7519</name>
    <dbReference type="NCBI Taxonomy" id="1293036"/>
    <lineage>
        <taxon>Archaea</taxon>
        <taxon>Thermoproteota</taxon>
        <taxon>Thermoprotei</taxon>
        <taxon>Sulfolobales</taxon>
        <taxon>Sulfolobaceae</taxon>
        <taxon>Metallosphaera</taxon>
    </lineage>
</organism>
<keyword evidence="4" id="KW-1003">Cell membrane</keyword>
<dbReference type="InterPro" id="IPR020846">
    <property type="entry name" value="MFS_dom"/>
</dbReference>
<feature type="transmembrane region" description="Helical" evidence="9">
    <location>
        <begin position="83"/>
        <end position="103"/>
    </location>
</feature>
<dbReference type="InterPro" id="IPR005829">
    <property type="entry name" value="Sugar_transporter_CS"/>
</dbReference>
<evidence type="ECO:0000313" key="11">
    <source>
        <dbReference type="EMBL" id="AWS00410.1"/>
    </source>
</evidence>
<keyword evidence="8 9" id="KW-0472">Membrane</keyword>
<feature type="transmembrane region" description="Helical" evidence="9">
    <location>
        <begin position="322"/>
        <end position="346"/>
    </location>
</feature>
<gene>
    <name evidence="11" type="ORF">DFR87_12820</name>
</gene>
<feature type="transmembrane region" description="Helical" evidence="9">
    <location>
        <begin position="287"/>
        <end position="310"/>
    </location>
</feature>
<dbReference type="GO" id="GO:0015293">
    <property type="term" value="F:symporter activity"/>
    <property type="evidence" value="ECO:0007669"/>
    <property type="project" value="UniProtKB-KW"/>
</dbReference>
<proteinExistence type="inferred from homology"/>
<evidence type="ECO:0000256" key="5">
    <source>
        <dbReference type="ARBA" id="ARBA00022692"/>
    </source>
</evidence>
<feature type="transmembrane region" description="Helical" evidence="9">
    <location>
        <begin position="352"/>
        <end position="374"/>
    </location>
</feature>
<evidence type="ECO:0000313" key="12">
    <source>
        <dbReference type="Proteomes" id="UP000247586"/>
    </source>
</evidence>
<evidence type="ECO:0000259" key="10">
    <source>
        <dbReference type="PROSITE" id="PS50850"/>
    </source>
</evidence>
<dbReference type="OrthoDB" id="117970at2157"/>
<dbReference type="PANTHER" id="PTHR43528:SF1">
    <property type="entry name" value="ALPHA-KETOGLUTARATE PERMEASE"/>
    <property type="match status" value="1"/>
</dbReference>
<dbReference type="PROSITE" id="PS00216">
    <property type="entry name" value="SUGAR_TRANSPORT_1"/>
    <property type="match status" value="1"/>
</dbReference>
<dbReference type="EMBL" id="CP029287">
    <property type="protein sequence ID" value="AWS00410.1"/>
    <property type="molecule type" value="Genomic_DNA"/>
</dbReference>
<dbReference type="InterPro" id="IPR036259">
    <property type="entry name" value="MFS_trans_sf"/>
</dbReference>
<feature type="transmembrane region" description="Helical" evidence="9">
    <location>
        <begin position="263"/>
        <end position="281"/>
    </location>
</feature>
<dbReference type="AlphaFoldDB" id="A0A2U9IWH9"/>
<evidence type="ECO:0000256" key="6">
    <source>
        <dbReference type="ARBA" id="ARBA00022847"/>
    </source>
</evidence>
<dbReference type="STRING" id="1293036.GCA_001315825_03021"/>
<keyword evidence="12" id="KW-1185">Reference proteome</keyword>
<dbReference type="Pfam" id="PF07690">
    <property type="entry name" value="MFS_1"/>
    <property type="match status" value="1"/>
</dbReference>
<feature type="transmembrane region" description="Helical" evidence="9">
    <location>
        <begin position="233"/>
        <end position="251"/>
    </location>
</feature>
<feature type="transmembrane region" description="Helical" evidence="9">
    <location>
        <begin position="20"/>
        <end position="45"/>
    </location>
</feature>
<dbReference type="Proteomes" id="UP000247586">
    <property type="component" value="Chromosome"/>
</dbReference>
<feature type="transmembrane region" description="Helical" evidence="9">
    <location>
        <begin position="150"/>
        <end position="170"/>
    </location>
</feature>
<dbReference type="SUPFAM" id="SSF103473">
    <property type="entry name" value="MFS general substrate transporter"/>
    <property type="match status" value="1"/>
</dbReference>
<comment type="subcellular location">
    <subcellularLocation>
        <location evidence="1">Cell membrane</location>
        <topology evidence="1">Multi-pass membrane protein</topology>
    </subcellularLocation>
</comment>
<dbReference type="InterPro" id="IPR051084">
    <property type="entry name" value="H+-coupled_symporters"/>
</dbReference>
<accession>A0A2U9IWH9</accession>
<dbReference type="PROSITE" id="PS50850">
    <property type="entry name" value="MFS"/>
    <property type="match status" value="1"/>
</dbReference>
<keyword evidence="6" id="KW-0769">Symport</keyword>
<dbReference type="InterPro" id="IPR011701">
    <property type="entry name" value="MFS"/>
</dbReference>
<evidence type="ECO:0000256" key="3">
    <source>
        <dbReference type="ARBA" id="ARBA00022448"/>
    </source>
</evidence>
<evidence type="ECO:0000256" key="8">
    <source>
        <dbReference type="ARBA" id="ARBA00023136"/>
    </source>
</evidence>
<sequence length="385" mass="41812">MSRPLVFNSPYISQLLFKSSYVLSLLGVYGLISIDVVMRVVGAYALGPLGDKYGRKLVTRISSIGSSLPLVGVALLPGPLLLLLLYAVQGFFTGGLSAGLNVIGLEELPERHRGWFGGSGMAVGGSAYLVASLVFFLISRILGGALYVDLGWRIMFLTSLLIIPFGFLMPESRKFKKNFRRDASPTKSLLTKYRRYFVLAFILTALWSSMNALANSLLPNFLFSVDHLSRTEISQMLTVYSVVLIVSAFLGGELSERLGRRKVFILGGVLGIVLSPVFILLEDPGNFTMLLVSVIGFVTVFGGGGLMAYVNENFPTNIRSTGVSLSWNLGFLVGNLVPLMLVFIISNTSIELFGALETISMIVLGGFIVVASYISHETRGNMESE</sequence>
<evidence type="ECO:0000256" key="4">
    <source>
        <dbReference type="ARBA" id="ARBA00022475"/>
    </source>
</evidence>
<dbReference type="PANTHER" id="PTHR43528">
    <property type="entry name" value="ALPHA-KETOGLUTARATE PERMEASE"/>
    <property type="match status" value="1"/>
</dbReference>